<gene>
    <name evidence="2" type="ORF">EV702DRAFT_1204397</name>
</gene>
<comment type="caution">
    <text evidence="2">The sequence shown here is derived from an EMBL/GenBank/DDBJ whole genome shotgun (WGS) entry which is preliminary data.</text>
</comment>
<dbReference type="Proteomes" id="UP000714275">
    <property type="component" value="Unassembled WGS sequence"/>
</dbReference>
<feature type="region of interest" description="Disordered" evidence="1">
    <location>
        <begin position="32"/>
        <end position="135"/>
    </location>
</feature>
<keyword evidence="3" id="KW-1185">Reference proteome</keyword>
<evidence type="ECO:0000256" key="1">
    <source>
        <dbReference type="SAM" id="MobiDB-lite"/>
    </source>
</evidence>
<sequence>MAKRKKTNSKKPTIKIPARPELKTALADVKVPSDEPLVFPDSPAPYINDAQRTGHLSKADWSTKNPVEVDELESEQEEEPNHGSDQFAEITEKDSHAASGTALTFVNVDSESFKANPSQKRKRDSDPDFALADENLPGSSVKKFIGNRFIPQGITDAQVDRILGGKQKKSTGKGKARKDTDRDDTSMGRGTGRKKPGKAAKTPTITFISKGPFKMDTSKTFEMFKRGVAEVLPCRTSMLPVAKFEWKFDNQAQSAPHKKIANRAGYEALIDAINAKRVADNVVVWLYTPKPAKDEEDWDTGNPDHIEEPFDFDQEADSGSHKSLISDMATKRRLAEEELQKEYPLGRYAKFPYKRVWHNDRNDTYFELTPAAGKADKSAPPLLAHFADDKKLKVPSCVPPPPNAPPAAFGQYYQQRQEEVAQALAPHVPPQAGPPPFPIPGGFPPPNPPYGYQPYFASPYMPAPYMGGYPYPLPYGPAPHQQPFTDPAETLSASSSPSITTSHDVSLSEFCTKYRISDGDQAKLAALEYQPGNRAVKTLEEKEWRDIGQFTKVGWQFFIAFA</sequence>
<evidence type="ECO:0000313" key="3">
    <source>
        <dbReference type="Proteomes" id="UP000714275"/>
    </source>
</evidence>
<organism evidence="2 3">
    <name type="scientific">Suillus placidus</name>
    <dbReference type="NCBI Taxonomy" id="48579"/>
    <lineage>
        <taxon>Eukaryota</taxon>
        <taxon>Fungi</taxon>
        <taxon>Dikarya</taxon>
        <taxon>Basidiomycota</taxon>
        <taxon>Agaricomycotina</taxon>
        <taxon>Agaricomycetes</taxon>
        <taxon>Agaricomycetidae</taxon>
        <taxon>Boletales</taxon>
        <taxon>Suillineae</taxon>
        <taxon>Suillaceae</taxon>
        <taxon>Suillus</taxon>
    </lineage>
</organism>
<proteinExistence type="predicted"/>
<dbReference type="OrthoDB" id="3056089at2759"/>
<feature type="region of interest" description="Disordered" evidence="1">
    <location>
        <begin position="160"/>
        <end position="201"/>
    </location>
</feature>
<accession>A0A9P7CW61</accession>
<evidence type="ECO:0000313" key="2">
    <source>
        <dbReference type="EMBL" id="KAG1765870.1"/>
    </source>
</evidence>
<name>A0A9P7CW61_9AGAM</name>
<feature type="compositionally biased region" description="Polar residues" evidence="1">
    <location>
        <begin position="101"/>
        <end position="118"/>
    </location>
</feature>
<protein>
    <submittedName>
        <fullName evidence="2">Uncharacterized protein</fullName>
    </submittedName>
</protein>
<dbReference type="AlphaFoldDB" id="A0A9P7CW61"/>
<feature type="compositionally biased region" description="Basic and acidic residues" evidence="1">
    <location>
        <begin position="177"/>
        <end position="186"/>
    </location>
</feature>
<dbReference type="EMBL" id="JABBWD010000102">
    <property type="protein sequence ID" value="KAG1765870.1"/>
    <property type="molecule type" value="Genomic_DNA"/>
</dbReference>
<feature type="compositionally biased region" description="Acidic residues" evidence="1">
    <location>
        <begin position="68"/>
        <end position="78"/>
    </location>
</feature>
<reference evidence="2" key="1">
    <citation type="journal article" date="2020" name="New Phytol.">
        <title>Comparative genomics reveals dynamic genome evolution in host specialist ectomycorrhizal fungi.</title>
        <authorList>
            <person name="Lofgren L.A."/>
            <person name="Nguyen N.H."/>
            <person name="Vilgalys R."/>
            <person name="Ruytinx J."/>
            <person name="Liao H.L."/>
            <person name="Branco S."/>
            <person name="Kuo A."/>
            <person name="LaButti K."/>
            <person name="Lipzen A."/>
            <person name="Andreopoulos W."/>
            <person name="Pangilinan J."/>
            <person name="Riley R."/>
            <person name="Hundley H."/>
            <person name="Na H."/>
            <person name="Barry K."/>
            <person name="Grigoriev I.V."/>
            <person name="Stajich J.E."/>
            <person name="Kennedy P.G."/>
        </authorList>
    </citation>
    <scope>NUCLEOTIDE SEQUENCE</scope>
    <source>
        <strain evidence="2">DOB743</strain>
    </source>
</reference>
<feature type="compositionally biased region" description="Basic residues" evidence="1">
    <location>
        <begin position="166"/>
        <end position="176"/>
    </location>
</feature>